<feature type="compositionally biased region" description="Basic and acidic residues" evidence="2">
    <location>
        <begin position="80"/>
        <end position="93"/>
    </location>
</feature>
<dbReference type="GO" id="GO:0034551">
    <property type="term" value="P:mitochondrial respiratory chain complex III assembly"/>
    <property type="evidence" value="ECO:0007669"/>
    <property type="project" value="TreeGrafter"/>
</dbReference>
<keyword evidence="3" id="KW-0812">Transmembrane</keyword>
<dbReference type="CDD" id="cd15482">
    <property type="entry name" value="Sialidase_non-viral"/>
    <property type="match status" value="1"/>
</dbReference>
<evidence type="ECO:0000313" key="4">
    <source>
        <dbReference type="EMBL" id="KGR21284.1"/>
    </source>
</evidence>
<dbReference type="SUPFAM" id="SSF50985">
    <property type="entry name" value="RCC1/BLIP-II"/>
    <property type="match status" value="1"/>
</dbReference>
<dbReference type="Gene3D" id="2.130.10.30">
    <property type="entry name" value="Regulator of chromosome condensation 1/beta-lactamase-inhibitor protein II"/>
    <property type="match status" value="1"/>
</dbReference>
<evidence type="ECO:0000256" key="3">
    <source>
        <dbReference type="SAM" id="Phobius"/>
    </source>
</evidence>
<feature type="transmembrane region" description="Helical" evidence="3">
    <location>
        <begin position="145"/>
        <end position="164"/>
    </location>
</feature>
<evidence type="ECO:0000313" key="5">
    <source>
        <dbReference type="Proteomes" id="UP000030161"/>
    </source>
</evidence>
<proteinExistence type="predicted"/>
<dbReference type="PANTHER" id="PTHR47563">
    <property type="entry name" value="PROTEIN FMP25, MITOCHONDRIAL"/>
    <property type="match status" value="1"/>
</dbReference>
<dbReference type="InterPro" id="IPR000408">
    <property type="entry name" value="Reg_chr_condens"/>
</dbReference>
<dbReference type="Pfam" id="PF13540">
    <property type="entry name" value="RCC1_2"/>
    <property type="match status" value="1"/>
</dbReference>
<dbReference type="PANTHER" id="PTHR47563:SF1">
    <property type="entry name" value="PROTEIN FMP25, MITOCHONDRIAL"/>
    <property type="match status" value="1"/>
</dbReference>
<dbReference type="InterPro" id="IPR053245">
    <property type="entry name" value="MitoProcess-Associated"/>
</dbReference>
<keyword evidence="3" id="KW-0472">Membrane</keyword>
<name>A0AB34Q1Z4_CANAX</name>
<sequence>MITHTTRTRLINRILLLPKYNQFYRLNSSKNKSKFSSIENFNKNKTTYNFGYNFDDLKDLDDKINPQTTKTSSNGNNQKEAIKRGTDDNDKPIDINALIENDPRLLKLKPGTPEYRNELKKLHLEFESNQNKQRSRHEFNQRMKGMIFGLLALIGIVSTHQILFNYESIKNRLLSNYNYPDLNEEKVKTINDKNVKSTKYMLEKLSKELNDENLNQVQDSKTISGVYVFGDDFGKIPLRIPFFNNMYLKDAYIEKGHLIAITDKGKVYEWDKDWSDVRPINLPFNIERVTPTKDYFYFLTNKGEIVYIPRRRINSNSNSNSNSEFIPLQRRNWFGLLKTQIYNKLNVKDITKISSGDYHLLLLNKSGKIFVVNCSNNPINRGQYGPSFSPFADIKDKIPVNQPIDLTLLNNRIIQTEQGKAIVPRVFNYISSGKYFNIVSDDNGNIWTWGDNSCGQCGDINTTDLKPVPKIVFTKSDIKRVLRNTIPRAREEFIRIKKLCTGDDSSYALINYLDKDVLISFGNGINGQLGGGRYMQVCCWPEIVKSLIGLNEFDESSNSVKPITIKDISVGNKHLFITLNNVGHHKDVYALGENESGQQGNGKRNKSCKPMKIPKLIEPEDGKDKLQLVKNLHDVNTKRLSLLNEWEISKNTVDQVIMAGDDASIIYYKKTQK</sequence>
<evidence type="ECO:0000256" key="2">
    <source>
        <dbReference type="SAM" id="MobiDB-lite"/>
    </source>
</evidence>
<gene>
    <name evidence="4" type="ORF">MG3_00283</name>
</gene>
<reference evidence="4 5" key="1">
    <citation type="submission" date="2013-12" db="EMBL/GenBank/DDBJ databases">
        <title>The Genome Sequence of Candida albicans P78048.</title>
        <authorList>
            <consortium name="The Broad Institute Genome Sequencing Platform"/>
            <consortium name="The Broad Institute Genome Sequencing Center for Infectious Disease"/>
            <person name="Cuomo C."/>
            <person name="Bennett R."/>
            <person name="Hirakawa M."/>
            <person name="Noverr M."/>
            <person name="Mitchell A."/>
            <person name="Young S.K."/>
            <person name="Zeng Q."/>
            <person name="Gargeya S."/>
            <person name="Fitzgerald M."/>
            <person name="Abouelleil A."/>
            <person name="Alvarado L."/>
            <person name="Berlin A.M."/>
            <person name="Chapman S.B."/>
            <person name="Dewar J."/>
            <person name="Goldberg J."/>
            <person name="Griggs A."/>
            <person name="Gujja S."/>
            <person name="Hansen M."/>
            <person name="Howarth C."/>
            <person name="Imamovic A."/>
            <person name="Larimer J."/>
            <person name="McCowan C."/>
            <person name="Murphy C."/>
            <person name="Pearson M."/>
            <person name="Priest M."/>
            <person name="Roberts A."/>
            <person name="Saif S."/>
            <person name="Shea T."/>
            <person name="Sykes S."/>
            <person name="Wortman J."/>
            <person name="Nusbaum C."/>
            <person name="Birren B."/>
        </authorList>
    </citation>
    <scope>NUCLEOTIDE SEQUENCE [LARGE SCALE GENOMIC DNA]</scope>
    <source>
        <strain evidence="4 5">P78048</strain>
    </source>
</reference>
<keyword evidence="3" id="KW-1133">Transmembrane helix</keyword>
<dbReference type="Proteomes" id="UP000030161">
    <property type="component" value="Unassembled WGS sequence"/>
</dbReference>
<dbReference type="InterPro" id="IPR009091">
    <property type="entry name" value="RCC1/BLIP-II"/>
</dbReference>
<evidence type="ECO:0000256" key="1">
    <source>
        <dbReference type="PROSITE-ProRule" id="PRU00235"/>
    </source>
</evidence>
<comment type="caution">
    <text evidence="4">The sequence shown here is derived from an EMBL/GenBank/DDBJ whole genome shotgun (WGS) entry which is preliminary data.</text>
</comment>
<organism evidence="4 5">
    <name type="scientific">Candida albicans P78048</name>
    <dbReference type="NCBI Taxonomy" id="1094989"/>
    <lineage>
        <taxon>Eukaryota</taxon>
        <taxon>Fungi</taxon>
        <taxon>Dikarya</taxon>
        <taxon>Ascomycota</taxon>
        <taxon>Saccharomycotina</taxon>
        <taxon>Pichiomycetes</taxon>
        <taxon>Debaryomycetaceae</taxon>
        <taxon>Candida/Lodderomyces clade</taxon>
        <taxon>Candida</taxon>
    </lineage>
</organism>
<dbReference type="AlphaFoldDB" id="A0AB34Q1Z4"/>
<dbReference type="GO" id="GO:0005743">
    <property type="term" value="C:mitochondrial inner membrane"/>
    <property type="evidence" value="ECO:0007669"/>
    <property type="project" value="TreeGrafter"/>
</dbReference>
<feature type="repeat" description="RCC1" evidence="1">
    <location>
        <begin position="444"/>
        <end position="512"/>
    </location>
</feature>
<dbReference type="SMR" id="A0AB34Q1Z4"/>
<dbReference type="PROSITE" id="PS50012">
    <property type="entry name" value="RCC1_3"/>
    <property type="match status" value="1"/>
</dbReference>
<dbReference type="EMBL" id="AJIX01000003">
    <property type="protein sequence ID" value="KGR21284.1"/>
    <property type="molecule type" value="Genomic_DNA"/>
</dbReference>
<protein>
    <submittedName>
        <fullName evidence="4">Uncharacterized protein</fullName>
    </submittedName>
</protein>
<accession>A0AB34Q1Z4</accession>
<feature type="region of interest" description="Disordered" evidence="2">
    <location>
        <begin position="63"/>
        <end position="93"/>
    </location>
</feature>
<feature type="compositionally biased region" description="Polar residues" evidence="2">
    <location>
        <begin position="65"/>
        <end position="79"/>
    </location>
</feature>